<dbReference type="Gene3D" id="3.40.50.11350">
    <property type="match status" value="1"/>
</dbReference>
<dbReference type="PANTHER" id="PTHR31288">
    <property type="entry name" value="O-FUCOSYLTRANSFERASE FAMILY PROTEIN"/>
    <property type="match status" value="1"/>
</dbReference>
<keyword evidence="4" id="KW-0294">Fucose metabolism</keyword>
<dbReference type="EMBL" id="OU503043">
    <property type="protein sequence ID" value="CAI9766642.1"/>
    <property type="molecule type" value="Genomic_DNA"/>
</dbReference>
<keyword evidence="8" id="KW-1185">Reference proteome</keyword>
<proteinExistence type="inferred from homology"/>
<evidence type="ECO:0000256" key="2">
    <source>
        <dbReference type="ARBA" id="ARBA00022676"/>
    </source>
</evidence>
<accession>A0AAD1ZGN0</accession>
<evidence type="ECO:0000256" key="4">
    <source>
        <dbReference type="ARBA" id="ARBA00023253"/>
    </source>
</evidence>
<keyword evidence="3" id="KW-0808">Transferase</keyword>
<keyword evidence="5" id="KW-0119">Carbohydrate metabolism</keyword>
<reference evidence="7" key="1">
    <citation type="submission" date="2023-05" db="EMBL/GenBank/DDBJ databases">
        <authorList>
            <person name="Huff M."/>
        </authorList>
    </citation>
    <scope>NUCLEOTIDE SEQUENCE</scope>
</reference>
<sequence length="351" mass="39709">MAVDLRQVMGSILTFSMFIMLGNMVKKDHIDPFLHHASQIANAVIVARHLGATLLLPDIRGNKLGEKRYFGEIYDVEKFVASLDGIVQVAKVKPAGISNMKVTDVRVPDRVSEDFITSTIKPIFRTKRNLRLATYFDVSSVEKSKETMHSNAYQCLASFGSLKLQSDLIELVDSMVGTLRSMSQKMGGRFVAIDLRFDMLGNKRCHENVVSSKRCYNAEEIGEFLKKIGFHKETTIYLTQTGWHSRLDALRDIFPNTFTKDAIVPAYERAKFMGAEGREYERFIDFNICSQSDVFVPAYRSRFYASVTGNRIASGKTQIIVPAEKTSEMANHYLSPYIAKKSHFAHSCFCF</sequence>
<dbReference type="GO" id="GO:0006004">
    <property type="term" value="P:fucose metabolic process"/>
    <property type="evidence" value="ECO:0007669"/>
    <property type="project" value="UniProtKB-KW"/>
</dbReference>
<evidence type="ECO:0000256" key="5">
    <source>
        <dbReference type="ARBA" id="ARBA00023277"/>
    </source>
</evidence>
<evidence type="ECO:0000313" key="8">
    <source>
        <dbReference type="Proteomes" id="UP000834106"/>
    </source>
</evidence>
<dbReference type="AlphaFoldDB" id="A0AAD1ZGN0"/>
<evidence type="ECO:0000256" key="3">
    <source>
        <dbReference type="ARBA" id="ARBA00022679"/>
    </source>
</evidence>
<keyword evidence="2" id="KW-0328">Glycosyltransferase</keyword>
<evidence type="ECO:0000256" key="6">
    <source>
        <dbReference type="ARBA" id="ARBA00030350"/>
    </source>
</evidence>
<dbReference type="Pfam" id="PF10250">
    <property type="entry name" value="O-FucT"/>
    <property type="match status" value="1"/>
</dbReference>
<dbReference type="GO" id="GO:0016757">
    <property type="term" value="F:glycosyltransferase activity"/>
    <property type="evidence" value="ECO:0007669"/>
    <property type="project" value="UniProtKB-KW"/>
</dbReference>
<dbReference type="PANTHER" id="PTHR31288:SF5">
    <property type="entry name" value="PROTEIN MANNAN SYNTHESIS-RELATED 1"/>
    <property type="match status" value="1"/>
</dbReference>
<dbReference type="Proteomes" id="UP000834106">
    <property type="component" value="Chromosome 8"/>
</dbReference>
<evidence type="ECO:0000256" key="1">
    <source>
        <dbReference type="ARBA" id="ARBA00007737"/>
    </source>
</evidence>
<gene>
    <name evidence="7" type="ORF">FPE_LOCUS14072</name>
</gene>
<dbReference type="InterPro" id="IPR024709">
    <property type="entry name" value="FucosylTrfase_pln"/>
</dbReference>
<comment type="similarity">
    <text evidence="1">Belongs to the glycosyltransferase GT106 family.</text>
</comment>
<protein>
    <recommendedName>
        <fullName evidence="6">O-fucosyltransferase family protein</fullName>
    </recommendedName>
</protein>
<organism evidence="7 8">
    <name type="scientific">Fraxinus pennsylvanica</name>
    <dbReference type="NCBI Taxonomy" id="56036"/>
    <lineage>
        <taxon>Eukaryota</taxon>
        <taxon>Viridiplantae</taxon>
        <taxon>Streptophyta</taxon>
        <taxon>Embryophyta</taxon>
        <taxon>Tracheophyta</taxon>
        <taxon>Spermatophyta</taxon>
        <taxon>Magnoliopsida</taxon>
        <taxon>eudicotyledons</taxon>
        <taxon>Gunneridae</taxon>
        <taxon>Pentapetalae</taxon>
        <taxon>asterids</taxon>
        <taxon>lamiids</taxon>
        <taxon>Lamiales</taxon>
        <taxon>Oleaceae</taxon>
        <taxon>Oleeae</taxon>
        <taxon>Fraxinus</taxon>
    </lineage>
</organism>
<dbReference type="InterPro" id="IPR019378">
    <property type="entry name" value="GDP-Fuc_O-FucTrfase"/>
</dbReference>
<name>A0AAD1ZGN0_9LAMI</name>
<evidence type="ECO:0000313" key="7">
    <source>
        <dbReference type="EMBL" id="CAI9766642.1"/>
    </source>
</evidence>